<dbReference type="InterPro" id="IPR004713">
    <property type="entry name" value="CaH_exchang"/>
</dbReference>
<comment type="subcellular location">
    <subcellularLocation>
        <location evidence="1">Endomembrane system</location>
        <topology evidence="1">Multi-pass membrane protein</topology>
    </subcellularLocation>
    <subcellularLocation>
        <location evidence="10">Vacuole membrane</location>
    </subcellularLocation>
</comment>
<keyword evidence="8 10" id="KW-0406">Ion transport</keyword>
<evidence type="ECO:0000256" key="2">
    <source>
        <dbReference type="ARBA" id="ARBA00008170"/>
    </source>
</evidence>
<dbReference type="GO" id="GO:0000329">
    <property type="term" value="C:fungal-type vacuole membrane"/>
    <property type="evidence" value="ECO:0007669"/>
    <property type="project" value="TreeGrafter"/>
</dbReference>
<keyword evidence="10" id="KW-0926">Vacuole</keyword>
<keyword evidence="10" id="KW-0050">Antiport</keyword>
<evidence type="ECO:0000256" key="6">
    <source>
        <dbReference type="ARBA" id="ARBA00022837"/>
    </source>
</evidence>
<comment type="caution">
    <text evidence="12">The sequence shown here is derived from an EMBL/GenBank/DDBJ whole genome shotgun (WGS) entry which is preliminary data.</text>
</comment>
<dbReference type="AlphaFoldDB" id="A0AAD5Y1R5"/>
<feature type="transmembrane region" description="Helical" evidence="10">
    <location>
        <begin position="359"/>
        <end position="379"/>
    </location>
</feature>
<feature type="transmembrane region" description="Helical" evidence="10">
    <location>
        <begin position="331"/>
        <end position="352"/>
    </location>
</feature>
<feature type="transmembrane region" description="Helical" evidence="10">
    <location>
        <begin position="153"/>
        <end position="175"/>
    </location>
</feature>
<accession>A0AAD5Y1R5</accession>
<dbReference type="PANTHER" id="PTHR31503:SF22">
    <property type="entry name" value="VACUOLAR CALCIUM ION TRANSPORTER"/>
    <property type="match status" value="1"/>
</dbReference>
<dbReference type="GO" id="GO:0006874">
    <property type="term" value="P:intracellular calcium ion homeostasis"/>
    <property type="evidence" value="ECO:0007669"/>
    <property type="project" value="TreeGrafter"/>
</dbReference>
<protein>
    <recommendedName>
        <fullName evidence="10">Vacuolar calcium ion transporter</fullName>
    </recommendedName>
</protein>
<keyword evidence="13" id="KW-1185">Reference proteome</keyword>
<comment type="similarity">
    <text evidence="2 10">Belongs to the Ca(2+):cation antiporter (CaCA) (TC 2.A.19) family.</text>
</comment>
<dbReference type="InterPro" id="IPR004837">
    <property type="entry name" value="NaCa_Exmemb"/>
</dbReference>
<evidence type="ECO:0000313" key="13">
    <source>
        <dbReference type="Proteomes" id="UP001210925"/>
    </source>
</evidence>
<name>A0AAD5Y1R5_9FUNG</name>
<evidence type="ECO:0000256" key="10">
    <source>
        <dbReference type="RuleBase" id="RU365028"/>
    </source>
</evidence>
<evidence type="ECO:0000256" key="7">
    <source>
        <dbReference type="ARBA" id="ARBA00022989"/>
    </source>
</evidence>
<dbReference type="InterPro" id="IPR044880">
    <property type="entry name" value="NCX_ion-bd_dom_sf"/>
</dbReference>
<feature type="transmembrane region" description="Helical" evidence="10">
    <location>
        <begin position="187"/>
        <end position="208"/>
    </location>
</feature>
<evidence type="ECO:0000313" key="12">
    <source>
        <dbReference type="EMBL" id="KAJ3254687.1"/>
    </source>
</evidence>
<feature type="transmembrane region" description="Helical" evidence="10">
    <location>
        <begin position="229"/>
        <end position="253"/>
    </location>
</feature>
<keyword evidence="9 10" id="KW-0472">Membrane</keyword>
<feature type="domain" description="Sodium/calcium exchanger membrane region" evidence="11">
    <location>
        <begin position="234"/>
        <end position="375"/>
    </location>
</feature>
<evidence type="ECO:0000256" key="4">
    <source>
        <dbReference type="ARBA" id="ARBA00022568"/>
    </source>
</evidence>
<evidence type="ECO:0000256" key="3">
    <source>
        <dbReference type="ARBA" id="ARBA00022448"/>
    </source>
</evidence>
<reference evidence="12" key="1">
    <citation type="submission" date="2020-05" db="EMBL/GenBank/DDBJ databases">
        <title>Phylogenomic resolution of chytrid fungi.</title>
        <authorList>
            <person name="Stajich J.E."/>
            <person name="Amses K."/>
            <person name="Simmons R."/>
            <person name="Seto K."/>
            <person name="Myers J."/>
            <person name="Bonds A."/>
            <person name="Quandt C.A."/>
            <person name="Barry K."/>
            <person name="Liu P."/>
            <person name="Grigoriev I."/>
            <person name="Longcore J.E."/>
            <person name="James T.Y."/>
        </authorList>
    </citation>
    <scope>NUCLEOTIDE SEQUENCE</scope>
    <source>
        <strain evidence="12">PLAUS21</strain>
    </source>
</reference>
<dbReference type="NCBIfam" id="TIGR00846">
    <property type="entry name" value="caca2"/>
    <property type="match status" value="1"/>
</dbReference>
<dbReference type="GO" id="GO:0015369">
    <property type="term" value="F:calcium:proton antiporter activity"/>
    <property type="evidence" value="ECO:0007669"/>
    <property type="project" value="UniProtKB-UniRule"/>
</dbReference>
<dbReference type="Gene3D" id="1.20.1420.30">
    <property type="entry name" value="NCX, central ion-binding region"/>
    <property type="match status" value="1"/>
</dbReference>
<dbReference type="EMBL" id="JADGKB010000080">
    <property type="protein sequence ID" value="KAJ3254687.1"/>
    <property type="molecule type" value="Genomic_DNA"/>
</dbReference>
<comment type="function">
    <text evidence="10">Has a role in promoting intracellular calcium ion sequestration via the exchange of calcium ions for hydrogen ions across the vacuolar membrane. Involved also in manganese ion homeostasis via its uptake into the vacuole.</text>
</comment>
<dbReference type="PANTHER" id="PTHR31503">
    <property type="entry name" value="VACUOLAR CALCIUM ION TRANSPORTER"/>
    <property type="match status" value="1"/>
</dbReference>
<feature type="transmembrane region" description="Helical" evidence="10">
    <location>
        <begin position="60"/>
        <end position="77"/>
    </location>
</feature>
<keyword evidence="4 10" id="KW-0109">Calcium transport</keyword>
<keyword evidence="7 10" id="KW-1133">Transmembrane helix</keyword>
<keyword evidence="3 10" id="KW-0813">Transport</keyword>
<evidence type="ECO:0000259" key="11">
    <source>
        <dbReference type="Pfam" id="PF01699"/>
    </source>
</evidence>
<evidence type="ECO:0000256" key="9">
    <source>
        <dbReference type="ARBA" id="ARBA00023136"/>
    </source>
</evidence>
<dbReference type="InterPro" id="IPR004798">
    <property type="entry name" value="CAX-like"/>
</dbReference>
<evidence type="ECO:0000256" key="8">
    <source>
        <dbReference type="ARBA" id="ARBA00023065"/>
    </source>
</evidence>
<keyword evidence="6 10" id="KW-0106">Calcium</keyword>
<dbReference type="GO" id="GO:0012505">
    <property type="term" value="C:endomembrane system"/>
    <property type="evidence" value="ECO:0007669"/>
    <property type="project" value="UniProtKB-SubCell"/>
</dbReference>
<keyword evidence="5 10" id="KW-0812">Transmembrane</keyword>
<feature type="transmembrane region" description="Helical" evidence="10">
    <location>
        <begin position="89"/>
        <end position="110"/>
    </location>
</feature>
<feature type="transmembrane region" description="Helical" evidence="10">
    <location>
        <begin position="298"/>
        <end position="325"/>
    </location>
</feature>
<sequence length="388" mass="42360">MSSQEMLNDAEIIEMKKQPTYAESIHALATSNLYTNITGAVLLPFAFLSFYLHWGDNATFLINLVVIVCLAKMLDFTTDQLSKEMGQTLGALVNASFGNAVELIVGIMALRAGQIEVVQASLLGSILSNLLFVLGFCFFFGGLKFHDQKFNPAAANISSSLLALTTLGFLLPSVFHLTTSDEKLSETFSRGTSVLLLFIYIGYMFFQLKTHSELFEAEQEEEEEEEMECNVISAVFGLIVTTILIGFCAEFLVDSIDGIATSWKISHGFIGLIILPIVGNAAEHVSALFAALRNKMDLAIGVSLGSSLQIAIFVTPVLVLVGWIIGQPLTLDFPVFDISVIFATVLIVINLINDGNSNWLEGFILLMSYFIIGFAFYLLPDPASALLQ</sequence>
<dbReference type="Proteomes" id="UP001210925">
    <property type="component" value="Unassembled WGS sequence"/>
</dbReference>
<feature type="transmembrane region" description="Helical" evidence="10">
    <location>
        <begin position="33"/>
        <end position="54"/>
    </location>
</feature>
<organism evidence="12 13">
    <name type="scientific">Boothiomyces macroporosus</name>
    <dbReference type="NCBI Taxonomy" id="261099"/>
    <lineage>
        <taxon>Eukaryota</taxon>
        <taxon>Fungi</taxon>
        <taxon>Fungi incertae sedis</taxon>
        <taxon>Chytridiomycota</taxon>
        <taxon>Chytridiomycota incertae sedis</taxon>
        <taxon>Chytridiomycetes</taxon>
        <taxon>Rhizophydiales</taxon>
        <taxon>Terramycetaceae</taxon>
        <taxon>Boothiomyces</taxon>
    </lineage>
</organism>
<feature type="transmembrane region" description="Helical" evidence="10">
    <location>
        <begin position="122"/>
        <end position="141"/>
    </location>
</feature>
<gene>
    <name evidence="12" type="ORF">HK103_007026</name>
</gene>
<evidence type="ECO:0000256" key="5">
    <source>
        <dbReference type="ARBA" id="ARBA00022692"/>
    </source>
</evidence>
<dbReference type="Pfam" id="PF01699">
    <property type="entry name" value="Na_Ca_ex"/>
    <property type="match status" value="2"/>
</dbReference>
<proteinExistence type="inferred from homology"/>
<feature type="transmembrane region" description="Helical" evidence="10">
    <location>
        <begin position="265"/>
        <end position="291"/>
    </location>
</feature>
<evidence type="ECO:0000256" key="1">
    <source>
        <dbReference type="ARBA" id="ARBA00004127"/>
    </source>
</evidence>
<feature type="domain" description="Sodium/calcium exchanger membrane region" evidence="11">
    <location>
        <begin position="59"/>
        <end position="208"/>
    </location>
</feature>
<dbReference type="NCBIfam" id="TIGR00378">
    <property type="entry name" value="cax"/>
    <property type="match status" value="1"/>
</dbReference>